<comment type="subcellular location">
    <subcellularLocation>
        <location evidence="1">Membrane</location>
        <topology evidence="1">Multi-pass membrane protein</topology>
    </subcellularLocation>
</comment>
<protein>
    <recommendedName>
        <fullName evidence="9">Transmembrane protein 230</fullName>
    </recommendedName>
</protein>
<keyword evidence="3 6" id="KW-0812">Transmembrane</keyword>
<comment type="caution">
    <text evidence="7">The sequence shown here is derived from an EMBL/GenBank/DDBJ whole genome shotgun (WGS) entry which is preliminary data.</text>
</comment>
<gene>
    <name evidence="7" type="ORF">LIER_32192</name>
</gene>
<evidence type="ECO:0000256" key="1">
    <source>
        <dbReference type="ARBA" id="ARBA00004141"/>
    </source>
</evidence>
<keyword evidence="4 6" id="KW-1133">Transmembrane helix</keyword>
<dbReference type="Proteomes" id="UP001454036">
    <property type="component" value="Unassembled WGS sequence"/>
</dbReference>
<dbReference type="EMBL" id="BAABME010012256">
    <property type="protein sequence ID" value="GAA0184904.1"/>
    <property type="molecule type" value="Genomic_DNA"/>
</dbReference>
<evidence type="ECO:0000256" key="3">
    <source>
        <dbReference type="ARBA" id="ARBA00022692"/>
    </source>
</evidence>
<dbReference type="InterPro" id="IPR008590">
    <property type="entry name" value="TMEM_230/134"/>
</dbReference>
<accession>A0AAV3RVC9</accession>
<evidence type="ECO:0000256" key="4">
    <source>
        <dbReference type="ARBA" id="ARBA00022989"/>
    </source>
</evidence>
<evidence type="ECO:0000313" key="8">
    <source>
        <dbReference type="Proteomes" id="UP001454036"/>
    </source>
</evidence>
<evidence type="ECO:0000313" key="7">
    <source>
        <dbReference type="EMBL" id="GAA0184904.1"/>
    </source>
</evidence>
<organism evidence="7 8">
    <name type="scientific">Lithospermum erythrorhizon</name>
    <name type="common">Purple gromwell</name>
    <name type="synonym">Lithospermum officinale var. erythrorhizon</name>
    <dbReference type="NCBI Taxonomy" id="34254"/>
    <lineage>
        <taxon>Eukaryota</taxon>
        <taxon>Viridiplantae</taxon>
        <taxon>Streptophyta</taxon>
        <taxon>Embryophyta</taxon>
        <taxon>Tracheophyta</taxon>
        <taxon>Spermatophyta</taxon>
        <taxon>Magnoliopsida</taxon>
        <taxon>eudicotyledons</taxon>
        <taxon>Gunneridae</taxon>
        <taxon>Pentapetalae</taxon>
        <taxon>asterids</taxon>
        <taxon>lamiids</taxon>
        <taxon>Boraginales</taxon>
        <taxon>Boraginaceae</taxon>
        <taxon>Boraginoideae</taxon>
        <taxon>Lithospermeae</taxon>
        <taxon>Lithospermum</taxon>
    </lineage>
</organism>
<dbReference type="GO" id="GO:0012505">
    <property type="term" value="C:endomembrane system"/>
    <property type="evidence" value="ECO:0007669"/>
    <property type="project" value="TreeGrafter"/>
</dbReference>
<evidence type="ECO:0000256" key="6">
    <source>
        <dbReference type="SAM" id="Phobius"/>
    </source>
</evidence>
<name>A0AAV3RVC9_LITER</name>
<feature type="transmembrane region" description="Helical" evidence="6">
    <location>
        <begin position="79"/>
        <end position="96"/>
    </location>
</feature>
<evidence type="ECO:0000256" key="5">
    <source>
        <dbReference type="ARBA" id="ARBA00023136"/>
    </source>
</evidence>
<evidence type="ECO:0000256" key="2">
    <source>
        <dbReference type="ARBA" id="ARBA00007743"/>
    </source>
</evidence>
<keyword evidence="5 6" id="KW-0472">Membrane</keyword>
<evidence type="ECO:0008006" key="9">
    <source>
        <dbReference type="Google" id="ProtNLM"/>
    </source>
</evidence>
<dbReference type="GO" id="GO:0016020">
    <property type="term" value="C:membrane"/>
    <property type="evidence" value="ECO:0007669"/>
    <property type="project" value="UniProtKB-SubCell"/>
</dbReference>
<proteinExistence type="inferred from homology"/>
<dbReference type="PANTHER" id="PTHR15664:SF21">
    <property type="entry name" value="TRANSMEMBRANE PROTEIN 230"/>
    <property type="match status" value="1"/>
</dbReference>
<reference evidence="7 8" key="1">
    <citation type="submission" date="2024-01" db="EMBL/GenBank/DDBJ databases">
        <title>The complete chloroplast genome sequence of Lithospermum erythrorhizon: insights into the phylogenetic relationship among Boraginaceae species and the maternal lineages of purple gromwells.</title>
        <authorList>
            <person name="Okada T."/>
            <person name="Watanabe K."/>
        </authorList>
    </citation>
    <scope>NUCLEOTIDE SEQUENCE [LARGE SCALE GENOMIC DNA]</scope>
</reference>
<feature type="transmembrane region" description="Helical" evidence="6">
    <location>
        <begin position="47"/>
        <end position="67"/>
    </location>
</feature>
<comment type="similarity">
    <text evidence="2">Belongs to the TMEM134/TMEM230 family.</text>
</comment>
<sequence>MASRRNVQYNRLALDDDDEYYGDGRRRHDPRFDYFPTTLDKVPLKSICIAIFLLALGCFVLLLSYFVFTGQMGGERDQAYGLLFIGIICIIPDKLISKKTIIKICKAKRQDGKDVGMLVIAGKQG</sequence>
<dbReference type="PANTHER" id="PTHR15664">
    <property type="entry name" value="C20ORF30 PROTEIN"/>
    <property type="match status" value="1"/>
</dbReference>
<keyword evidence="8" id="KW-1185">Reference proteome</keyword>
<dbReference type="AlphaFoldDB" id="A0AAV3RVC9"/>
<dbReference type="InterPro" id="IPR044234">
    <property type="entry name" value="TMEM230"/>
</dbReference>
<dbReference type="Pfam" id="PF05915">
    <property type="entry name" value="TMEM_230_134"/>
    <property type="match status" value="1"/>
</dbReference>